<dbReference type="InterPro" id="IPR050564">
    <property type="entry name" value="F420-G6PD/mer"/>
</dbReference>
<dbReference type="CDD" id="cd01097">
    <property type="entry name" value="Tetrahydromethanopterin_reductase"/>
    <property type="match status" value="1"/>
</dbReference>
<dbReference type="AlphaFoldDB" id="A0A2A6RG96"/>
<protein>
    <submittedName>
        <fullName evidence="2">LLM class F420-dependent oxidoreductase</fullName>
    </submittedName>
</protein>
<dbReference type="Pfam" id="PF00296">
    <property type="entry name" value="Bac_luciferase"/>
    <property type="match status" value="1"/>
</dbReference>
<dbReference type="PANTHER" id="PTHR43244:SF2">
    <property type="entry name" value="CONSERVED HYPOTHETICAL ALANINE AND PROLINE-RICH PROTEIN"/>
    <property type="match status" value="1"/>
</dbReference>
<dbReference type="SUPFAM" id="SSF51679">
    <property type="entry name" value="Bacterial luciferase-like"/>
    <property type="match status" value="1"/>
</dbReference>
<reference evidence="3" key="1">
    <citation type="submission" date="2017-08" db="EMBL/GenBank/DDBJ databases">
        <authorList>
            <person name="Grouzdev D.S."/>
            <person name="Gaisin V.A."/>
            <person name="Rysina M.S."/>
            <person name="Gorlenko V.M."/>
        </authorList>
    </citation>
    <scope>NUCLEOTIDE SEQUENCE [LARGE SCALE GENOMIC DNA]</scope>
    <source>
        <strain evidence="3">Kir15-3F</strain>
    </source>
</reference>
<gene>
    <name evidence="2" type="ORF">CJ255_16770</name>
</gene>
<dbReference type="Proteomes" id="UP000220527">
    <property type="component" value="Unassembled WGS sequence"/>
</dbReference>
<evidence type="ECO:0000313" key="2">
    <source>
        <dbReference type="EMBL" id="PDW01880.1"/>
    </source>
</evidence>
<comment type="caution">
    <text evidence="2">The sequence shown here is derived from an EMBL/GenBank/DDBJ whole genome shotgun (WGS) entry which is preliminary data.</text>
</comment>
<feature type="domain" description="Luciferase-like" evidence="1">
    <location>
        <begin position="12"/>
        <end position="308"/>
    </location>
</feature>
<dbReference type="PANTHER" id="PTHR43244">
    <property type="match status" value="1"/>
</dbReference>
<evidence type="ECO:0000313" key="3">
    <source>
        <dbReference type="Proteomes" id="UP000220527"/>
    </source>
</evidence>
<sequence length="341" mass="37333">MLLDVTVPVDANPLRMVASLARGAEDLGFAAFWTPETGHNGFLPLVLAAKHTQKITLGTAVAIAFPRSPMITAQVAWDLASFCEGRFVLGLGTQVRAHIERRFSADFDQPVARMRDYIGALRAIWTCWQGNGQLNYRGPFYQHTLMTPFFNPGRIDHPNIPIYLAGVNAGLAQLAGEVCNGFHAHPLNSAKYLREVLRPQIAAGAALAGRDPAACVVAGSTFVITGSDAASREKLRAFVRNQIAFYGSTPSYRPVLACHGWEAVGEELSQLASKQQWDVMSKLISDEMLATFAVEAEPEALGVALRDRFDGLLDRVSLYLPFVPGQMDSFWRNLVHVLHAE</sequence>
<dbReference type="EMBL" id="NQWI01000101">
    <property type="protein sequence ID" value="PDW01880.1"/>
    <property type="molecule type" value="Genomic_DNA"/>
</dbReference>
<accession>A0A2A6RG96</accession>
<dbReference type="NCBIfam" id="TIGR03617">
    <property type="entry name" value="F420_MSMEG_2256"/>
    <property type="match status" value="1"/>
</dbReference>
<keyword evidence="3" id="KW-1185">Reference proteome</keyword>
<organism evidence="2 3">
    <name type="scientific">Candidatus Viridilinea mediisalina</name>
    <dbReference type="NCBI Taxonomy" id="2024553"/>
    <lineage>
        <taxon>Bacteria</taxon>
        <taxon>Bacillati</taxon>
        <taxon>Chloroflexota</taxon>
        <taxon>Chloroflexia</taxon>
        <taxon>Chloroflexales</taxon>
        <taxon>Chloroflexineae</taxon>
        <taxon>Oscillochloridaceae</taxon>
        <taxon>Candidatus Viridilinea</taxon>
    </lineage>
</organism>
<dbReference type="InterPro" id="IPR036661">
    <property type="entry name" value="Luciferase-like_sf"/>
</dbReference>
<evidence type="ECO:0000259" key="1">
    <source>
        <dbReference type="Pfam" id="PF00296"/>
    </source>
</evidence>
<name>A0A2A6RG96_9CHLR</name>
<dbReference type="OrthoDB" id="3284378at2"/>
<dbReference type="Gene3D" id="3.20.20.30">
    <property type="entry name" value="Luciferase-like domain"/>
    <property type="match status" value="1"/>
</dbReference>
<dbReference type="RefSeq" id="WP_097645252.1">
    <property type="nucleotide sequence ID" value="NZ_NQWI01000101.1"/>
</dbReference>
<proteinExistence type="predicted"/>
<dbReference type="InterPro" id="IPR019919">
    <property type="entry name" value="Lucif-like_OxRdtase_MSMEG_2256"/>
</dbReference>
<dbReference type="InterPro" id="IPR011251">
    <property type="entry name" value="Luciferase-like_dom"/>
</dbReference>
<dbReference type="GO" id="GO:0016705">
    <property type="term" value="F:oxidoreductase activity, acting on paired donors, with incorporation or reduction of molecular oxygen"/>
    <property type="evidence" value="ECO:0007669"/>
    <property type="project" value="InterPro"/>
</dbReference>